<evidence type="ECO:0000313" key="2">
    <source>
        <dbReference type="Proteomes" id="UP000767854"/>
    </source>
</evidence>
<dbReference type="RefSeq" id="WP_204662843.1">
    <property type="nucleotide sequence ID" value="NZ_JAFBDT010000005.1"/>
</dbReference>
<name>A0ABS2MPQ1_9FIRM</name>
<accession>A0ABS2MPQ1</accession>
<keyword evidence="2" id="KW-1185">Reference proteome</keyword>
<reference evidence="1 2" key="1">
    <citation type="submission" date="2021-01" db="EMBL/GenBank/DDBJ databases">
        <title>Genomic Encyclopedia of Type Strains, Phase IV (KMG-IV): sequencing the most valuable type-strain genomes for metagenomic binning, comparative biology and taxonomic classification.</title>
        <authorList>
            <person name="Goeker M."/>
        </authorList>
    </citation>
    <scope>NUCLEOTIDE SEQUENCE [LARGE SCALE GENOMIC DNA]</scope>
    <source>
        <strain evidence="1 2">DSM 24436</strain>
    </source>
</reference>
<proteinExistence type="predicted"/>
<evidence type="ECO:0000313" key="1">
    <source>
        <dbReference type="EMBL" id="MBM7561384.1"/>
    </source>
</evidence>
<organism evidence="1 2">
    <name type="scientific">Fusibacter tunisiensis</name>
    <dbReference type="NCBI Taxonomy" id="1008308"/>
    <lineage>
        <taxon>Bacteria</taxon>
        <taxon>Bacillati</taxon>
        <taxon>Bacillota</taxon>
        <taxon>Clostridia</taxon>
        <taxon>Eubacteriales</taxon>
        <taxon>Eubacteriales Family XII. Incertae Sedis</taxon>
        <taxon>Fusibacter</taxon>
    </lineage>
</organism>
<sequence length="67" mass="8150">MKQHTHIDTWIPEFTPEHVVENQLLDFEDLYFFEYNCESINKYFACFDDFCHPITHTPLDLSDVVFY</sequence>
<protein>
    <submittedName>
        <fullName evidence="1">Uncharacterized protein</fullName>
    </submittedName>
</protein>
<comment type="caution">
    <text evidence="1">The sequence shown here is derived from an EMBL/GenBank/DDBJ whole genome shotgun (WGS) entry which is preliminary data.</text>
</comment>
<dbReference type="Proteomes" id="UP000767854">
    <property type="component" value="Unassembled WGS sequence"/>
</dbReference>
<gene>
    <name evidence="1" type="ORF">JOC49_000904</name>
</gene>
<dbReference type="EMBL" id="JAFBDT010000005">
    <property type="protein sequence ID" value="MBM7561384.1"/>
    <property type="molecule type" value="Genomic_DNA"/>
</dbReference>